<evidence type="ECO:0000259" key="3">
    <source>
        <dbReference type="PROSITE" id="PS51898"/>
    </source>
</evidence>
<dbReference type="InterPro" id="IPR057084">
    <property type="entry name" value="Int_N"/>
</dbReference>
<organism evidence="4 5">
    <name type="scientific">Solidesulfovibrio carbinolicus</name>
    <dbReference type="NCBI Taxonomy" id="296842"/>
    <lineage>
        <taxon>Bacteria</taxon>
        <taxon>Pseudomonadati</taxon>
        <taxon>Thermodesulfobacteriota</taxon>
        <taxon>Desulfovibrionia</taxon>
        <taxon>Desulfovibrionales</taxon>
        <taxon>Desulfovibrionaceae</taxon>
        <taxon>Solidesulfovibrio</taxon>
    </lineage>
</organism>
<proteinExistence type="predicted"/>
<dbReference type="SUPFAM" id="SSF56349">
    <property type="entry name" value="DNA breaking-rejoining enzymes"/>
    <property type="match status" value="1"/>
</dbReference>
<dbReference type="PANTHER" id="PTHR30349:SF94">
    <property type="entry name" value="INTEGRASE_RECOMBINASE HI_1414-RELATED"/>
    <property type="match status" value="1"/>
</dbReference>
<dbReference type="OrthoDB" id="5429327at2"/>
<name>A0A4P6HQG6_9BACT</name>
<protein>
    <submittedName>
        <fullName evidence="4">Site-specific integrase</fullName>
    </submittedName>
</protein>
<dbReference type="Gene3D" id="1.10.150.130">
    <property type="match status" value="1"/>
</dbReference>
<dbReference type="KEGG" id="dcb:C3Y92_09625"/>
<dbReference type="InterPro" id="IPR002104">
    <property type="entry name" value="Integrase_catalytic"/>
</dbReference>
<dbReference type="InterPro" id="IPR011010">
    <property type="entry name" value="DNA_brk_join_enz"/>
</dbReference>
<dbReference type="InterPro" id="IPR013762">
    <property type="entry name" value="Integrase-like_cat_sf"/>
</dbReference>
<dbReference type="GO" id="GO:0003677">
    <property type="term" value="F:DNA binding"/>
    <property type="evidence" value="ECO:0007669"/>
    <property type="project" value="UniProtKB-KW"/>
</dbReference>
<gene>
    <name evidence="4" type="ORF">C3Y92_09625</name>
</gene>
<sequence length="340" mass="39258">MASIKQRGPLQWQATIRKRGYPTTCKTFDTKAEADAWAKEIETEMNKSQFVSRKEAERYTLAECLDRFKNTHVQTLKNPQTEIYRIEGLKKRALSRRIMATIQSHDIAAFCEERLEEGVSANTIRLDLAILSKLFNLAKSKWNMRSLENPVQYFEKPKLPSGRDRRFEDDEEERLFEAIGDDFEFRACVTFALETAMRRGEIVKLKWKDVFLERQIARLADTKNGKPRTVPLQIPAVNALNSLPRHISGKIFPSYNAGQTLSKKMQKACKKAGIPNFRFHDLRHEAISRLFEETDLDVMEIKEITGHETLQMLARYAHLRTERLVKRLNGAKRGEAQAGA</sequence>
<dbReference type="Gene3D" id="1.10.443.10">
    <property type="entry name" value="Intergrase catalytic core"/>
    <property type="match status" value="1"/>
</dbReference>
<evidence type="ECO:0000256" key="1">
    <source>
        <dbReference type="ARBA" id="ARBA00023125"/>
    </source>
</evidence>
<keyword evidence="1" id="KW-0238">DNA-binding</keyword>
<dbReference type="GO" id="GO:0006310">
    <property type="term" value="P:DNA recombination"/>
    <property type="evidence" value="ECO:0007669"/>
    <property type="project" value="UniProtKB-KW"/>
</dbReference>
<dbReference type="Pfam" id="PF24624">
    <property type="entry name" value="Int_N"/>
    <property type="match status" value="1"/>
</dbReference>
<dbReference type="RefSeq" id="WP_129352090.1">
    <property type="nucleotide sequence ID" value="NZ_CP026538.1"/>
</dbReference>
<feature type="domain" description="Tyr recombinase" evidence="3">
    <location>
        <begin position="162"/>
        <end position="329"/>
    </location>
</feature>
<dbReference type="AlphaFoldDB" id="A0A4P6HQG6"/>
<evidence type="ECO:0000256" key="2">
    <source>
        <dbReference type="ARBA" id="ARBA00023172"/>
    </source>
</evidence>
<evidence type="ECO:0000313" key="4">
    <source>
        <dbReference type="EMBL" id="QAZ67468.1"/>
    </source>
</evidence>
<keyword evidence="5" id="KW-1185">Reference proteome</keyword>
<accession>A0A4P6HQG6</accession>
<keyword evidence="2" id="KW-0233">DNA recombination</keyword>
<dbReference type="PROSITE" id="PS51898">
    <property type="entry name" value="TYR_RECOMBINASE"/>
    <property type="match status" value="1"/>
</dbReference>
<dbReference type="CDD" id="cd00796">
    <property type="entry name" value="INT_Rci_Hp1_C"/>
    <property type="match status" value="1"/>
</dbReference>
<dbReference type="GO" id="GO:0015074">
    <property type="term" value="P:DNA integration"/>
    <property type="evidence" value="ECO:0007669"/>
    <property type="project" value="InterPro"/>
</dbReference>
<dbReference type="EMBL" id="CP026538">
    <property type="protein sequence ID" value="QAZ67468.1"/>
    <property type="molecule type" value="Genomic_DNA"/>
</dbReference>
<dbReference type="Pfam" id="PF00589">
    <property type="entry name" value="Phage_integrase"/>
    <property type="match status" value="1"/>
</dbReference>
<dbReference type="Proteomes" id="UP000293296">
    <property type="component" value="Chromosome"/>
</dbReference>
<dbReference type="InterPro" id="IPR050090">
    <property type="entry name" value="Tyrosine_recombinase_XerCD"/>
</dbReference>
<evidence type="ECO:0000313" key="5">
    <source>
        <dbReference type="Proteomes" id="UP000293296"/>
    </source>
</evidence>
<reference evidence="4 5" key="1">
    <citation type="submission" date="2018-02" db="EMBL/GenBank/DDBJ databases">
        <title>Genome sequence of Desulfovibrio carbinolicus DSM 3852.</title>
        <authorList>
            <person name="Wilbanks E."/>
            <person name="Skennerton C.T."/>
            <person name="Orphan V.J."/>
        </authorList>
    </citation>
    <scope>NUCLEOTIDE SEQUENCE [LARGE SCALE GENOMIC DNA]</scope>
    <source>
        <strain evidence="4 5">DSM 3852</strain>
    </source>
</reference>
<dbReference type="InterPro" id="IPR010998">
    <property type="entry name" value="Integrase_recombinase_N"/>
</dbReference>
<dbReference type="PANTHER" id="PTHR30349">
    <property type="entry name" value="PHAGE INTEGRASE-RELATED"/>
    <property type="match status" value="1"/>
</dbReference>